<evidence type="ECO:0000313" key="3">
    <source>
        <dbReference type="Proteomes" id="UP000789901"/>
    </source>
</evidence>
<gene>
    <name evidence="2" type="ORF">GMARGA_LOCUS12362</name>
</gene>
<sequence>MPYRSCTSPKYSMITTDASVHKTKKDKETTSQKSHRKWFNPYDNGQEIWNETEIYAVGEKRYNPTLAIVIEKKNPNSTSRDLKKLTRGRDRENKLPLSNLEEEPDLIEEEKMLDEIEVYHTVESAAEEIGLYDNL</sequence>
<name>A0ABN7V186_GIGMA</name>
<protein>
    <submittedName>
        <fullName evidence="2">25757_t:CDS:1</fullName>
    </submittedName>
</protein>
<feature type="compositionally biased region" description="Basic and acidic residues" evidence="1">
    <location>
        <begin position="76"/>
        <end position="94"/>
    </location>
</feature>
<reference evidence="2 3" key="1">
    <citation type="submission" date="2021-06" db="EMBL/GenBank/DDBJ databases">
        <authorList>
            <person name="Kallberg Y."/>
            <person name="Tangrot J."/>
            <person name="Rosling A."/>
        </authorList>
    </citation>
    <scope>NUCLEOTIDE SEQUENCE [LARGE SCALE GENOMIC DNA]</scope>
    <source>
        <strain evidence="2 3">120-4 pot B 10/14</strain>
    </source>
</reference>
<feature type="region of interest" description="Disordered" evidence="1">
    <location>
        <begin position="76"/>
        <end position="103"/>
    </location>
</feature>
<proteinExistence type="predicted"/>
<feature type="compositionally biased region" description="Polar residues" evidence="1">
    <location>
        <begin position="1"/>
        <end position="18"/>
    </location>
</feature>
<dbReference type="Proteomes" id="UP000789901">
    <property type="component" value="Unassembled WGS sequence"/>
</dbReference>
<comment type="caution">
    <text evidence="2">The sequence shown here is derived from an EMBL/GenBank/DDBJ whole genome shotgun (WGS) entry which is preliminary data.</text>
</comment>
<evidence type="ECO:0000256" key="1">
    <source>
        <dbReference type="SAM" id="MobiDB-lite"/>
    </source>
</evidence>
<feature type="region of interest" description="Disordered" evidence="1">
    <location>
        <begin position="1"/>
        <end position="37"/>
    </location>
</feature>
<evidence type="ECO:0000313" key="2">
    <source>
        <dbReference type="EMBL" id="CAG8704820.1"/>
    </source>
</evidence>
<organism evidence="2 3">
    <name type="scientific">Gigaspora margarita</name>
    <dbReference type="NCBI Taxonomy" id="4874"/>
    <lineage>
        <taxon>Eukaryota</taxon>
        <taxon>Fungi</taxon>
        <taxon>Fungi incertae sedis</taxon>
        <taxon>Mucoromycota</taxon>
        <taxon>Glomeromycotina</taxon>
        <taxon>Glomeromycetes</taxon>
        <taxon>Diversisporales</taxon>
        <taxon>Gigasporaceae</taxon>
        <taxon>Gigaspora</taxon>
    </lineage>
</organism>
<accession>A0ABN7V186</accession>
<keyword evidence="3" id="KW-1185">Reference proteome</keyword>
<dbReference type="EMBL" id="CAJVQB010007518">
    <property type="protein sequence ID" value="CAG8704820.1"/>
    <property type="molecule type" value="Genomic_DNA"/>
</dbReference>